<dbReference type="GO" id="GO:0016853">
    <property type="term" value="F:isomerase activity"/>
    <property type="evidence" value="ECO:0007669"/>
    <property type="project" value="UniProtKB-KW"/>
</dbReference>
<gene>
    <name evidence="1" type="ORF">M6B38_132540</name>
</gene>
<proteinExistence type="predicted"/>
<keyword evidence="1" id="KW-0413">Isomerase</keyword>
<accession>A0AAX6FHJ1</accession>
<dbReference type="PANTHER" id="PTHR43443:SF1">
    <property type="entry name" value="3-HEXULOSE-6-PHOSPHATE ISOMERASE"/>
    <property type="match status" value="1"/>
</dbReference>
<dbReference type="SUPFAM" id="SSF53697">
    <property type="entry name" value="SIS domain"/>
    <property type="match status" value="1"/>
</dbReference>
<keyword evidence="2" id="KW-1185">Reference proteome</keyword>
<sequence length="203" mass="20769">MSGSSDSSMASDICSQIQSVFSSSSSSSSSPSPLDVLLRELSAAAASSSKIFVHGVGREGLMLRGLCMRLCHLGLTAHAVGDVTAPPIASSDLLLSSAGPGGFSTVDAIAGVAKSAGARVVLLTAHPGAGRGASSVADAVVHLPARTMADGEEEEELEEAVRLPMGSLYEGAMFVLFEMVVLKLAELLGQSPAQMRSRHTNLE</sequence>
<dbReference type="InterPro" id="IPR017552">
    <property type="entry name" value="PHI/rmpB"/>
</dbReference>
<organism evidence="1 2">
    <name type="scientific">Iris pallida</name>
    <name type="common">Sweet iris</name>
    <dbReference type="NCBI Taxonomy" id="29817"/>
    <lineage>
        <taxon>Eukaryota</taxon>
        <taxon>Viridiplantae</taxon>
        <taxon>Streptophyta</taxon>
        <taxon>Embryophyta</taxon>
        <taxon>Tracheophyta</taxon>
        <taxon>Spermatophyta</taxon>
        <taxon>Magnoliopsida</taxon>
        <taxon>Liliopsida</taxon>
        <taxon>Asparagales</taxon>
        <taxon>Iridaceae</taxon>
        <taxon>Iridoideae</taxon>
        <taxon>Irideae</taxon>
        <taxon>Iris</taxon>
    </lineage>
</organism>
<dbReference type="AlphaFoldDB" id="A0AAX6FHJ1"/>
<reference evidence="1" key="1">
    <citation type="journal article" date="2023" name="GigaByte">
        <title>Genome assembly of the bearded iris, Iris pallida Lam.</title>
        <authorList>
            <person name="Bruccoleri R.E."/>
            <person name="Oakeley E.J."/>
            <person name="Faust A.M.E."/>
            <person name="Altorfer M."/>
            <person name="Dessus-Babus S."/>
            <person name="Burckhardt D."/>
            <person name="Oertli M."/>
            <person name="Naumann U."/>
            <person name="Petersen F."/>
            <person name="Wong J."/>
        </authorList>
    </citation>
    <scope>NUCLEOTIDE SEQUENCE</scope>
    <source>
        <strain evidence="1">GSM-AAB239-AS_SAM_17_03QT</strain>
    </source>
</reference>
<dbReference type="GO" id="GO:1901135">
    <property type="term" value="P:carbohydrate derivative metabolic process"/>
    <property type="evidence" value="ECO:0007669"/>
    <property type="project" value="InterPro"/>
</dbReference>
<protein>
    <submittedName>
        <fullName evidence="1">3-hexulose-6-phosphate isomerase</fullName>
    </submittedName>
</protein>
<name>A0AAX6FHJ1_IRIPA</name>
<evidence type="ECO:0000313" key="2">
    <source>
        <dbReference type="Proteomes" id="UP001140949"/>
    </source>
</evidence>
<dbReference type="InterPro" id="IPR046348">
    <property type="entry name" value="SIS_dom_sf"/>
</dbReference>
<dbReference type="EMBL" id="JANAVB010028620">
    <property type="protein sequence ID" value="KAJ6815703.1"/>
    <property type="molecule type" value="Genomic_DNA"/>
</dbReference>
<reference evidence="1" key="2">
    <citation type="submission" date="2023-04" db="EMBL/GenBank/DDBJ databases">
        <authorList>
            <person name="Bruccoleri R.E."/>
            <person name="Oakeley E.J."/>
            <person name="Faust A.-M."/>
            <person name="Dessus-Babus S."/>
            <person name="Altorfer M."/>
            <person name="Burckhardt D."/>
            <person name="Oertli M."/>
            <person name="Naumann U."/>
            <person name="Petersen F."/>
            <person name="Wong J."/>
        </authorList>
    </citation>
    <scope>NUCLEOTIDE SEQUENCE</scope>
    <source>
        <strain evidence="1">GSM-AAB239-AS_SAM_17_03QT</strain>
        <tissue evidence="1">Leaf</tissue>
    </source>
</reference>
<evidence type="ECO:0000313" key="1">
    <source>
        <dbReference type="EMBL" id="KAJ6815703.1"/>
    </source>
</evidence>
<comment type="caution">
    <text evidence="1">The sequence shown here is derived from an EMBL/GenBank/DDBJ whole genome shotgun (WGS) entry which is preliminary data.</text>
</comment>
<dbReference type="Gene3D" id="3.40.50.10490">
    <property type="entry name" value="Glucose-6-phosphate isomerase like protein, domain 1"/>
    <property type="match status" value="1"/>
</dbReference>
<dbReference type="GO" id="GO:0097367">
    <property type="term" value="F:carbohydrate derivative binding"/>
    <property type="evidence" value="ECO:0007669"/>
    <property type="project" value="InterPro"/>
</dbReference>
<dbReference type="PANTHER" id="PTHR43443">
    <property type="entry name" value="3-HEXULOSE-6-PHOSPHATE ISOMERASE"/>
    <property type="match status" value="1"/>
</dbReference>
<dbReference type="Proteomes" id="UP001140949">
    <property type="component" value="Unassembled WGS sequence"/>
</dbReference>